<sequence>MNKSISGLVVFIFIVMITACSQKNADYTFSGEISGLKEGTKLELVPAATHNEEEPVASAIVSNGKFEFSGKLEEPRLYYLQVADQLGGLKIMLKNSEISLKAKAVFQESNNRTFVDFSDVQVSGSNANDLYMEKLAFKSKFGALHEKYYKDHDAILVAVRNAKSKAIADSLRNTDDYKAFAQAEKDFFTSVEKTSNEAILANKDSWWGPLVMLESMSYFTDEQIPLYEQFSEAAKNSYYGQLVKKELYPERVVSKQAPEFTLADREGKTFNSSELMEGKKYILIDFWASWCGPCRREIPNLKHMYELYASKGLQIISISKDEDRTAWLKALDKEKMAWPNLLNEKGVDDLYFVKTIPAIFLVDASTGKVMDDKLRGEALDQKLEELFQ</sequence>
<evidence type="ECO:0000256" key="2">
    <source>
        <dbReference type="ARBA" id="ARBA00022748"/>
    </source>
</evidence>
<dbReference type="CDD" id="cd02966">
    <property type="entry name" value="TlpA_like_family"/>
    <property type="match status" value="1"/>
</dbReference>
<keyword evidence="8" id="KW-1185">Reference proteome</keyword>
<keyword evidence="3" id="KW-1015">Disulfide bond</keyword>
<reference evidence="6 9" key="2">
    <citation type="submission" date="2019-12" db="EMBL/GenBank/DDBJ databases">
        <title>Draft genome sequence of Labilibaculum sp. strain 44 isolated from deep waters of Black Sea.</title>
        <authorList>
            <person name="Yadav S."/>
            <person name="Villanueva L."/>
        </authorList>
    </citation>
    <scope>NUCLEOTIDE SEQUENCE [LARGE SCALE GENOMIC DNA]</scope>
    <source>
        <strain evidence="6 9">44</strain>
    </source>
</reference>
<protein>
    <submittedName>
        <fullName evidence="6">Redoxin domain-containing protein</fullName>
    </submittedName>
</protein>
<dbReference type="Pfam" id="PF14289">
    <property type="entry name" value="DUF4369"/>
    <property type="match status" value="1"/>
</dbReference>
<dbReference type="GO" id="GO:0017004">
    <property type="term" value="P:cytochrome complex assembly"/>
    <property type="evidence" value="ECO:0007669"/>
    <property type="project" value="UniProtKB-KW"/>
</dbReference>
<dbReference type="EMBL" id="WOTW01000043">
    <property type="protein sequence ID" value="MUP39253.1"/>
    <property type="molecule type" value="Genomic_DNA"/>
</dbReference>
<dbReference type="EMBL" id="QTZN02000043">
    <property type="protein sequence ID" value="MVB08458.1"/>
    <property type="molecule type" value="Genomic_DNA"/>
</dbReference>
<dbReference type="Proteomes" id="UP000285951">
    <property type="component" value="Unassembled WGS sequence"/>
</dbReference>
<evidence type="ECO:0000256" key="1">
    <source>
        <dbReference type="ARBA" id="ARBA00004196"/>
    </source>
</evidence>
<evidence type="ECO:0000313" key="9">
    <source>
        <dbReference type="Proteomes" id="UP000462449"/>
    </source>
</evidence>
<dbReference type="AlphaFoldDB" id="A0A7M4D9C4"/>
<comment type="subcellular location">
    <subcellularLocation>
        <location evidence="1">Cell envelope</location>
    </subcellularLocation>
</comment>
<dbReference type="InterPro" id="IPR013766">
    <property type="entry name" value="Thioredoxin_domain"/>
</dbReference>
<evidence type="ECO:0000313" key="6">
    <source>
        <dbReference type="EMBL" id="MUP39253.1"/>
    </source>
</evidence>
<dbReference type="PANTHER" id="PTHR42852">
    <property type="entry name" value="THIOL:DISULFIDE INTERCHANGE PROTEIN DSBE"/>
    <property type="match status" value="1"/>
</dbReference>
<name>A0A7M4D9C4_9BACT</name>
<dbReference type="Gene3D" id="3.40.30.10">
    <property type="entry name" value="Glutaredoxin"/>
    <property type="match status" value="1"/>
</dbReference>
<dbReference type="GO" id="GO:0030313">
    <property type="term" value="C:cell envelope"/>
    <property type="evidence" value="ECO:0007669"/>
    <property type="project" value="UniProtKB-SubCell"/>
</dbReference>
<evidence type="ECO:0000256" key="3">
    <source>
        <dbReference type="ARBA" id="ARBA00023157"/>
    </source>
</evidence>
<dbReference type="InterPro" id="IPR050553">
    <property type="entry name" value="Thioredoxin_ResA/DsbE_sf"/>
</dbReference>
<gene>
    <name evidence="7" type="ORF">DWB62_015640</name>
    <name evidence="6" type="ORF">GNY23_15640</name>
</gene>
<dbReference type="PROSITE" id="PS51257">
    <property type="entry name" value="PROKAR_LIPOPROTEIN"/>
    <property type="match status" value="1"/>
</dbReference>
<dbReference type="RefSeq" id="WP_156196703.1">
    <property type="nucleotide sequence ID" value="NZ_QTZN02000043.1"/>
</dbReference>
<dbReference type="InterPro" id="IPR036249">
    <property type="entry name" value="Thioredoxin-like_sf"/>
</dbReference>
<evidence type="ECO:0000313" key="7">
    <source>
        <dbReference type="EMBL" id="MVB08458.1"/>
    </source>
</evidence>
<organism evidence="6 9">
    <name type="scientific">Labilibaculum euxinus</name>
    <dbReference type="NCBI Taxonomy" id="2686357"/>
    <lineage>
        <taxon>Bacteria</taxon>
        <taxon>Pseudomonadati</taxon>
        <taxon>Bacteroidota</taxon>
        <taxon>Bacteroidia</taxon>
        <taxon>Marinilabiliales</taxon>
        <taxon>Marinifilaceae</taxon>
        <taxon>Labilibaculum</taxon>
    </lineage>
</organism>
<comment type="caution">
    <text evidence="6">The sequence shown here is derived from an EMBL/GenBank/DDBJ whole genome shotgun (WGS) entry which is preliminary data.</text>
</comment>
<dbReference type="InterPro" id="IPR025380">
    <property type="entry name" value="DUF4369"/>
</dbReference>
<keyword evidence="4" id="KW-0676">Redox-active center</keyword>
<dbReference type="Pfam" id="PF00578">
    <property type="entry name" value="AhpC-TSA"/>
    <property type="match status" value="1"/>
</dbReference>
<keyword evidence="2" id="KW-0201">Cytochrome c-type biogenesis</keyword>
<evidence type="ECO:0000256" key="4">
    <source>
        <dbReference type="ARBA" id="ARBA00023284"/>
    </source>
</evidence>
<dbReference type="OrthoDB" id="9794348at2"/>
<proteinExistence type="predicted"/>
<dbReference type="Proteomes" id="UP000462449">
    <property type="component" value="Unassembled WGS sequence"/>
</dbReference>
<accession>A0A7M4D9C4</accession>
<dbReference type="SUPFAM" id="SSF52833">
    <property type="entry name" value="Thioredoxin-like"/>
    <property type="match status" value="1"/>
</dbReference>
<dbReference type="InterPro" id="IPR017937">
    <property type="entry name" value="Thioredoxin_CS"/>
</dbReference>
<reference evidence="7 8" key="1">
    <citation type="submission" date="2019-11" db="EMBL/GenBank/DDBJ databases">
        <title>Draft genome sequence of Labilibaculum sp. strain SYP isolated from Black Sea.</title>
        <authorList>
            <person name="Yadav S."/>
            <person name="Villanueva L."/>
        </authorList>
    </citation>
    <scope>NUCLEOTIDE SEQUENCE [LARGE SCALE GENOMIC DNA]</scope>
    <source>
        <strain evidence="7 8">44</strain>
    </source>
</reference>
<dbReference type="PROSITE" id="PS51352">
    <property type="entry name" value="THIOREDOXIN_2"/>
    <property type="match status" value="1"/>
</dbReference>
<dbReference type="GO" id="GO:0016491">
    <property type="term" value="F:oxidoreductase activity"/>
    <property type="evidence" value="ECO:0007669"/>
    <property type="project" value="InterPro"/>
</dbReference>
<evidence type="ECO:0000259" key="5">
    <source>
        <dbReference type="PROSITE" id="PS51352"/>
    </source>
</evidence>
<dbReference type="GO" id="GO:0016209">
    <property type="term" value="F:antioxidant activity"/>
    <property type="evidence" value="ECO:0007669"/>
    <property type="project" value="InterPro"/>
</dbReference>
<feature type="domain" description="Thioredoxin" evidence="5">
    <location>
        <begin position="251"/>
        <end position="388"/>
    </location>
</feature>
<dbReference type="PANTHER" id="PTHR42852:SF6">
    <property type="entry name" value="THIOL:DISULFIDE INTERCHANGE PROTEIN DSBE"/>
    <property type="match status" value="1"/>
</dbReference>
<dbReference type="InterPro" id="IPR000866">
    <property type="entry name" value="AhpC/TSA"/>
</dbReference>
<evidence type="ECO:0000313" key="8">
    <source>
        <dbReference type="Proteomes" id="UP000285951"/>
    </source>
</evidence>
<dbReference type="PROSITE" id="PS00194">
    <property type="entry name" value="THIOREDOXIN_1"/>
    <property type="match status" value="1"/>
</dbReference>